<feature type="domain" description="Baseplate J-like central" evidence="2">
    <location>
        <begin position="202"/>
        <end position="265"/>
    </location>
</feature>
<dbReference type="PANTHER" id="PTHR37829:SF3">
    <property type="entry name" value="PROTEIN JAYE-RELATED"/>
    <property type="match status" value="1"/>
</dbReference>
<dbReference type="InterPro" id="IPR006949">
    <property type="entry name" value="Barrel_Baseplate_J-like"/>
</dbReference>
<protein>
    <submittedName>
        <fullName evidence="3">Uncharacterized protein</fullName>
    </submittedName>
</protein>
<dbReference type="AlphaFoldDB" id="A0A075R7L6"/>
<reference evidence="3 4" key="1">
    <citation type="journal article" date="2011" name="J. Bacteriol.">
        <title>Genome sequence of Brevibacillus laterosporus LMG 15441, a pathogen of invertebrates.</title>
        <authorList>
            <person name="Djukic M."/>
            <person name="Poehlein A."/>
            <person name="Thurmer A."/>
            <person name="Daniel R."/>
        </authorList>
    </citation>
    <scope>NUCLEOTIDE SEQUENCE [LARGE SCALE GENOMIC DNA]</scope>
    <source>
        <strain evidence="3 4">LMG 15441</strain>
    </source>
</reference>
<feature type="domain" description="Baseplate protein J-like barrel" evidence="1">
    <location>
        <begin position="100"/>
        <end position="175"/>
    </location>
</feature>
<keyword evidence="4" id="KW-1185">Reference proteome</keyword>
<accession>A0A075R7L6</accession>
<gene>
    <name evidence="3" type="ORF">BRLA_c030990</name>
</gene>
<name>A0A075R7L6_BRELA</name>
<dbReference type="EMBL" id="CP007806">
    <property type="protein sequence ID" value="AIG27411.1"/>
    <property type="molecule type" value="Genomic_DNA"/>
</dbReference>
<proteinExistence type="predicted"/>
<organism evidence="3 4">
    <name type="scientific">Brevibacillus laterosporus LMG 15441</name>
    <dbReference type="NCBI Taxonomy" id="1042163"/>
    <lineage>
        <taxon>Bacteria</taxon>
        <taxon>Bacillati</taxon>
        <taxon>Bacillota</taxon>
        <taxon>Bacilli</taxon>
        <taxon>Bacillales</taxon>
        <taxon>Paenibacillaceae</taxon>
        <taxon>Brevibacillus</taxon>
    </lineage>
</organism>
<evidence type="ECO:0000313" key="4">
    <source>
        <dbReference type="Proteomes" id="UP000005850"/>
    </source>
</evidence>
<evidence type="ECO:0000259" key="2">
    <source>
        <dbReference type="Pfam" id="PF26078"/>
    </source>
</evidence>
<dbReference type="InterPro" id="IPR058531">
    <property type="entry name" value="Baseplate_J_M"/>
</dbReference>
<evidence type="ECO:0000259" key="1">
    <source>
        <dbReference type="Pfam" id="PF04865"/>
    </source>
</evidence>
<dbReference type="Proteomes" id="UP000005850">
    <property type="component" value="Chromosome"/>
</dbReference>
<dbReference type="RefSeq" id="WP_003337145.1">
    <property type="nucleotide sequence ID" value="NZ_CP007806.1"/>
</dbReference>
<dbReference type="PANTHER" id="PTHR37829">
    <property type="entry name" value="PHAGE-LIKE ELEMENT PBSX PROTEIN XKDT"/>
    <property type="match status" value="1"/>
</dbReference>
<dbReference type="STRING" id="1042163.BRLA_c030990"/>
<sequence length="373" mass="41533">MKFPSKNEFTQKLVEFFVGEGKALSDLPNQWFTKFLILALRESLFAIIIVIQAVYEQITTLGAKGEILDQRGYESGVDRKQASKAIHSVTIQKSAPVYEDTPVPDHFLVTTTPNGSNPPIMFRVVEGQNKNITAGQSSVENVLIECEEEGEIGNVPPNSINLIAQAGFDYVTDSKVVSYGTDLEDEEIYRGRILERRRRPGRGGAEDDYKFWAESVQGVVSARVIPLHRGNGTIDISVAGVNGIPDQEVIQRCQQYIEKKAPAGMKDGGVLVISPTPITIDITISNTVWTLGYDLELGAPHVINNLRHYIEKISNRDRIIRFLDIITIAKQTFDPEDSQKQNPILLDFVMEHPLENRALAEDEMAVVGEIIVK</sequence>
<dbReference type="HOGENOM" id="CLU_737116_0_0_9"/>
<dbReference type="KEGG" id="blr:BRLA_c030990"/>
<dbReference type="Pfam" id="PF04865">
    <property type="entry name" value="Baseplate_J"/>
    <property type="match status" value="1"/>
</dbReference>
<evidence type="ECO:0000313" key="3">
    <source>
        <dbReference type="EMBL" id="AIG27411.1"/>
    </source>
</evidence>
<dbReference type="InterPro" id="IPR052399">
    <property type="entry name" value="Phage_Baseplate_Assmbl_Protein"/>
</dbReference>
<dbReference type="Pfam" id="PF26078">
    <property type="entry name" value="Baseplate_J_M"/>
    <property type="match status" value="1"/>
</dbReference>
<dbReference type="eggNOG" id="COG3299">
    <property type="taxonomic scope" value="Bacteria"/>
</dbReference>